<comment type="cofactor">
    <cofactor evidence="2 11">
        <name>pyridoxal 5'-phosphate</name>
        <dbReference type="ChEBI" id="CHEBI:597326"/>
    </cofactor>
</comment>
<comment type="similarity">
    <text evidence="3 11">Belongs to the glycogen phosphorylase family.</text>
</comment>
<dbReference type="PANTHER" id="PTHR11468:SF3">
    <property type="entry name" value="GLYCOGEN PHOSPHORYLASE, LIVER FORM"/>
    <property type="match status" value="1"/>
</dbReference>
<accession>A0A2W4XFQ1</accession>
<dbReference type="GO" id="GO:0005980">
    <property type="term" value="P:glycogen catabolic process"/>
    <property type="evidence" value="ECO:0007669"/>
    <property type="project" value="TreeGrafter"/>
</dbReference>
<evidence type="ECO:0000256" key="6">
    <source>
        <dbReference type="ARBA" id="ARBA00022679"/>
    </source>
</evidence>
<dbReference type="EMBL" id="QBMP01000079">
    <property type="protein sequence ID" value="PZO56110.1"/>
    <property type="molecule type" value="Genomic_DNA"/>
</dbReference>
<dbReference type="Proteomes" id="UP000249794">
    <property type="component" value="Unassembled WGS sequence"/>
</dbReference>
<dbReference type="FunFam" id="3.40.50.2000:FF:000002">
    <property type="entry name" value="Alpha-1,4 glucan phosphorylase"/>
    <property type="match status" value="1"/>
</dbReference>
<evidence type="ECO:0000256" key="10">
    <source>
        <dbReference type="PIRSR" id="PIRSR000460-1"/>
    </source>
</evidence>
<dbReference type="InterPro" id="IPR000811">
    <property type="entry name" value="Glyco_trans_35"/>
</dbReference>
<dbReference type="PROSITE" id="PS00102">
    <property type="entry name" value="PHOSPHORYLASE"/>
    <property type="match status" value="1"/>
</dbReference>
<dbReference type="NCBIfam" id="TIGR02093">
    <property type="entry name" value="P_ylase"/>
    <property type="match status" value="1"/>
</dbReference>
<evidence type="ECO:0000313" key="12">
    <source>
        <dbReference type="EMBL" id="PZO56110.1"/>
    </source>
</evidence>
<dbReference type="FunFam" id="3.40.50.2000:FF:000005">
    <property type="entry name" value="Alpha-1,4 glucan phosphorylase"/>
    <property type="match status" value="1"/>
</dbReference>
<reference evidence="12 13" key="2">
    <citation type="submission" date="2018-06" db="EMBL/GenBank/DDBJ databases">
        <title>Metagenomic assembly of (sub)arctic Cyanobacteria and their associated microbiome from non-axenic cultures.</title>
        <authorList>
            <person name="Baurain D."/>
        </authorList>
    </citation>
    <scope>NUCLEOTIDE SEQUENCE [LARGE SCALE GENOMIC DNA]</scope>
    <source>
        <strain evidence="12">ULC027bin1</strain>
    </source>
</reference>
<keyword evidence="7 10" id="KW-0663">Pyridoxal phosphate</keyword>
<evidence type="ECO:0000256" key="7">
    <source>
        <dbReference type="ARBA" id="ARBA00022898"/>
    </source>
</evidence>
<dbReference type="AlphaFoldDB" id="A0A2W4XFQ1"/>
<sequence length="850" mass="96824">MQSKEISAPPVHTTVRVDDDRTGLTAETLKRAFLDNLFYVQGKSPEIATLQDYYMALAFTVRDRMLHHWLSTASTYRENRSRTAVYLSAEFLMGPYLGNNLINLGLYDVVDEAMAGLGLSLAEIMEQEQEPGLGNGGLGRLAACYLDSMATLQIPSLGYGIRYEFGIFKQELQDGWQVERTDKWLANGNPWEVSRPEWSAAVKLGGYTKAYTDVQGNYRVEWVSDRIVKGVPYDTPILGYQVNTANTLRLWKAEAPDAFDFEAFNQGDYYGAVNSKIVSENISKVLYPNDEHLEGKQLRLEQQYFFVSCSLQDMIRIMKVEGSPLESFPEKYTAQMNDTHPAIAVAELMRLLIDDHLMEWDKAWEITQKSLAYTNHTLLPEALERWPIDLFGSLLPRHLEIIFEINRIFLEDVRLKFGQDNERLARMSIIEESGGRYVRMANLACVGSHAINGVAALHTELLKQTVLNDFFELFPEKFINETNGVTPRRWMVLSNPKLTRLINQRIGTEWPIHLDQLKNLEAFADDPGFRTEWRQIKQANKETLAVRIERATGVKVSANSMFDVQIKRMHEYKRQQMNALHIISLYNKLKQNPDLKIVPRTFIFAGKAAPGYFMAKLIIKLITSVGRVVNRDPDIRDQLKVVFYPNYNVTNAQPIYPASDLSEQISTAGFEASGTGNMKFAMNGALTIGTLDGANVEIREEVGEDNFFLFGLQAHEVAELKESGYNPYSYYEGNEDLRAVIDLIGSGIFSSGDTELFKPLTDNLLYQDRFMVLADYQAYVDCQKEVSKAYLDQDKWVRMSILNAARMGKFSSDRSIQEYCDQIWDIKPVPVELQEYAKTLTMLTDNSARL</sequence>
<reference evidence="13" key="1">
    <citation type="submission" date="2018-04" db="EMBL/GenBank/DDBJ databases">
        <authorList>
            <person name="Cornet L."/>
        </authorList>
    </citation>
    <scope>NUCLEOTIDE SEQUENCE [LARGE SCALE GENOMIC DNA]</scope>
</reference>
<comment type="catalytic activity">
    <reaction evidence="1 11">
        <text>[(1-&gt;4)-alpha-D-glucosyl](n) + phosphate = [(1-&gt;4)-alpha-D-glucosyl](n-1) + alpha-D-glucose 1-phosphate</text>
        <dbReference type="Rhea" id="RHEA:41732"/>
        <dbReference type="Rhea" id="RHEA-COMP:9584"/>
        <dbReference type="Rhea" id="RHEA-COMP:9586"/>
        <dbReference type="ChEBI" id="CHEBI:15444"/>
        <dbReference type="ChEBI" id="CHEBI:43474"/>
        <dbReference type="ChEBI" id="CHEBI:58601"/>
        <dbReference type="EC" id="2.4.1.1"/>
    </reaction>
</comment>
<keyword evidence="8 11" id="KW-0119">Carbohydrate metabolism</keyword>
<dbReference type="InterPro" id="IPR011833">
    <property type="entry name" value="Glycg_phsphrylas"/>
</dbReference>
<evidence type="ECO:0000256" key="1">
    <source>
        <dbReference type="ARBA" id="ARBA00001275"/>
    </source>
</evidence>
<evidence type="ECO:0000256" key="5">
    <source>
        <dbReference type="ARBA" id="ARBA00022676"/>
    </source>
</evidence>
<dbReference type="EC" id="2.4.1.1" evidence="11"/>
<evidence type="ECO:0000256" key="4">
    <source>
        <dbReference type="ARBA" id="ARBA00022600"/>
    </source>
</evidence>
<dbReference type="GO" id="GO:0030170">
    <property type="term" value="F:pyridoxal phosphate binding"/>
    <property type="evidence" value="ECO:0007669"/>
    <property type="project" value="InterPro"/>
</dbReference>
<dbReference type="InterPro" id="IPR035090">
    <property type="entry name" value="Pyridoxal_P_attach_site"/>
</dbReference>
<name>A0A2W4XFQ1_9CYAN</name>
<dbReference type="Gene3D" id="3.40.50.2000">
    <property type="entry name" value="Glycogen Phosphorylase B"/>
    <property type="match status" value="2"/>
</dbReference>
<dbReference type="SUPFAM" id="SSF53756">
    <property type="entry name" value="UDP-Glycosyltransferase/glycogen phosphorylase"/>
    <property type="match status" value="1"/>
</dbReference>
<gene>
    <name evidence="12" type="ORF">DCF15_09325</name>
</gene>
<evidence type="ECO:0000256" key="2">
    <source>
        <dbReference type="ARBA" id="ARBA00001933"/>
    </source>
</evidence>
<evidence type="ECO:0000256" key="8">
    <source>
        <dbReference type="ARBA" id="ARBA00023277"/>
    </source>
</evidence>
<comment type="function">
    <text evidence="11">Allosteric enzyme that catalyzes the rate-limiting step in glycogen catabolism, the phosphorolytic cleavage of glycogen to produce glucose-1-phosphate, and plays a central role in maintaining cellular and organismal glucose homeostasis.</text>
</comment>
<keyword evidence="5 11" id="KW-0328">Glycosyltransferase</keyword>
<dbReference type="PANTHER" id="PTHR11468">
    <property type="entry name" value="GLYCOGEN PHOSPHORYLASE"/>
    <property type="match status" value="1"/>
</dbReference>
<dbReference type="GO" id="GO:0008184">
    <property type="term" value="F:glycogen phosphorylase activity"/>
    <property type="evidence" value="ECO:0007669"/>
    <property type="project" value="InterPro"/>
</dbReference>
<dbReference type="Pfam" id="PF00343">
    <property type="entry name" value="Phosphorylase"/>
    <property type="match status" value="1"/>
</dbReference>
<evidence type="ECO:0000256" key="9">
    <source>
        <dbReference type="ARBA" id="ARBA00025174"/>
    </source>
</evidence>
<dbReference type="GO" id="GO:0005737">
    <property type="term" value="C:cytoplasm"/>
    <property type="evidence" value="ECO:0007669"/>
    <property type="project" value="TreeGrafter"/>
</dbReference>
<proteinExistence type="inferred from homology"/>
<organism evidence="12 13">
    <name type="scientific">Phormidesmis priestleyi</name>
    <dbReference type="NCBI Taxonomy" id="268141"/>
    <lineage>
        <taxon>Bacteria</taxon>
        <taxon>Bacillati</taxon>
        <taxon>Cyanobacteriota</taxon>
        <taxon>Cyanophyceae</taxon>
        <taxon>Leptolyngbyales</taxon>
        <taxon>Leptolyngbyaceae</taxon>
        <taxon>Phormidesmis</taxon>
    </lineage>
</organism>
<keyword evidence="4" id="KW-0321">Glycogen metabolism</keyword>
<keyword evidence="6 11" id="KW-0808">Transferase</keyword>
<evidence type="ECO:0000313" key="13">
    <source>
        <dbReference type="Proteomes" id="UP000249794"/>
    </source>
</evidence>
<feature type="modified residue" description="N6-(pyridoxal phosphate)lysine" evidence="10">
    <location>
        <position position="679"/>
    </location>
</feature>
<protein>
    <recommendedName>
        <fullName evidence="11">Alpha-1,4 glucan phosphorylase</fullName>
        <ecNumber evidence="11">2.4.1.1</ecNumber>
    </recommendedName>
</protein>
<comment type="caution">
    <text evidence="12">The sequence shown here is derived from an EMBL/GenBank/DDBJ whole genome shotgun (WGS) entry which is preliminary data.</text>
</comment>
<evidence type="ECO:0000256" key="11">
    <source>
        <dbReference type="RuleBase" id="RU000587"/>
    </source>
</evidence>
<comment type="function">
    <text evidence="9">Phosphorylase is an important allosteric enzyme in carbohydrate metabolism. Enzymes from different sources differ in their regulatory mechanisms and in their natural substrates. However, all known phosphorylases share catalytic and structural properties.</text>
</comment>
<dbReference type="PIRSF" id="PIRSF000460">
    <property type="entry name" value="Pprylas_GlgP"/>
    <property type="match status" value="1"/>
</dbReference>
<dbReference type="CDD" id="cd04300">
    <property type="entry name" value="GT35_Glycogen_Phosphorylase"/>
    <property type="match status" value="1"/>
</dbReference>
<evidence type="ECO:0000256" key="3">
    <source>
        <dbReference type="ARBA" id="ARBA00006047"/>
    </source>
</evidence>